<dbReference type="PANTHER" id="PTHR42718">
    <property type="entry name" value="MAJOR FACILITATOR SUPERFAMILY MULTIDRUG TRANSPORTER MFSC"/>
    <property type="match status" value="1"/>
</dbReference>
<feature type="transmembrane region" description="Helical" evidence="7">
    <location>
        <begin position="285"/>
        <end position="306"/>
    </location>
</feature>
<comment type="subcellular location">
    <subcellularLocation>
        <location evidence="1">Cell membrane</location>
        <topology evidence="1">Multi-pass membrane protein</topology>
    </subcellularLocation>
</comment>
<proteinExistence type="predicted"/>
<dbReference type="Pfam" id="PF07690">
    <property type="entry name" value="MFS_1"/>
    <property type="match status" value="1"/>
</dbReference>
<evidence type="ECO:0000256" key="7">
    <source>
        <dbReference type="SAM" id="Phobius"/>
    </source>
</evidence>
<feature type="transmembrane region" description="Helical" evidence="7">
    <location>
        <begin position="65"/>
        <end position="85"/>
    </location>
</feature>
<feature type="transmembrane region" description="Helical" evidence="7">
    <location>
        <begin position="31"/>
        <end position="53"/>
    </location>
</feature>
<dbReference type="SUPFAM" id="SSF103473">
    <property type="entry name" value="MFS general substrate transporter"/>
    <property type="match status" value="1"/>
</dbReference>
<dbReference type="AlphaFoldDB" id="A0A6J4MP19"/>
<feature type="transmembrane region" description="Helical" evidence="7">
    <location>
        <begin position="124"/>
        <end position="146"/>
    </location>
</feature>
<dbReference type="GO" id="GO:0005886">
    <property type="term" value="C:plasma membrane"/>
    <property type="evidence" value="ECO:0007669"/>
    <property type="project" value="UniProtKB-SubCell"/>
</dbReference>
<dbReference type="GO" id="GO:0022857">
    <property type="term" value="F:transmembrane transporter activity"/>
    <property type="evidence" value="ECO:0007669"/>
    <property type="project" value="InterPro"/>
</dbReference>
<reference evidence="9" key="1">
    <citation type="submission" date="2020-02" db="EMBL/GenBank/DDBJ databases">
        <authorList>
            <person name="Meier V. D."/>
        </authorList>
    </citation>
    <scope>NUCLEOTIDE SEQUENCE</scope>
    <source>
        <strain evidence="9">AVDCRST_MAG34</strain>
    </source>
</reference>
<name>A0A6J4MP19_9ACTN</name>
<evidence type="ECO:0000256" key="3">
    <source>
        <dbReference type="ARBA" id="ARBA00022475"/>
    </source>
</evidence>
<keyword evidence="3" id="KW-1003">Cell membrane</keyword>
<feature type="transmembrane region" description="Helical" evidence="7">
    <location>
        <begin position="191"/>
        <end position="209"/>
    </location>
</feature>
<sequence>MAATVLGSALTYIDATVINIALPRIGSDLDIGSAGLTWVVNAYALTLAALVLLGGSLGDRLGRRAVFTAGVVVFAVASALCGFAPNEATLIGARAIQGIGGAMVVPGSLAILQASFSAGDRARAIGAWSGLTGAAAAVGPFLGGWLVEVASWRWVFLINLPVAVLVIVVSRRHVPESRDPDLGDRLDVSGAVLLAGALGAVTYGLTALSDEGSSAVAALAWLAAGVLLGATFLVREQRATDPLLPLDIFRSRLFTWSNVVTLAVYAALGALFFSLGLVLQVGAGFSPLAAGLALLPATVIMLVFSAQAGALMARVGPRIPMTLGLALCALAVGLLDRVDQQTDYVVDVLAPTTLLGAGLTLFVGPLTATVLAAAPDAHAGLASGVNNAVARTAALLSVAALPWVSGLGGSGLLDSDRVLDGFSVVVWACVGLLAGGAVMSALTVTDHGPVRGADRPTGRGARWWVTKARPATRFCSLTTPPVEVPAAPVDEERAPAESTG</sequence>
<dbReference type="EMBL" id="CADCUI010000064">
    <property type="protein sequence ID" value="CAA9360477.1"/>
    <property type="molecule type" value="Genomic_DNA"/>
</dbReference>
<keyword evidence="4 7" id="KW-0812">Transmembrane</keyword>
<feature type="domain" description="Major facilitator superfamily (MFS) profile" evidence="8">
    <location>
        <begin position="1"/>
        <end position="448"/>
    </location>
</feature>
<evidence type="ECO:0000256" key="4">
    <source>
        <dbReference type="ARBA" id="ARBA00022692"/>
    </source>
</evidence>
<gene>
    <name evidence="9" type="ORF">AVDCRST_MAG34-2425</name>
</gene>
<evidence type="ECO:0000256" key="1">
    <source>
        <dbReference type="ARBA" id="ARBA00004651"/>
    </source>
</evidence>
<protein>
    <submittedName>
        <fullName evidence="9">Uncharacterized MFS-type transporter</fullName>
    </submittedName>
</protein>
<feature type="transmembrane region" description="Helical" evidence="7">
    <location>
        <begin position="255"/>
        <end position="279"/>
    </location>
</feature>
<dbReference type="Gene3D" id="1.20.1250.20">
    <property type="entry name" value="MFS general substrate transporter like domains"/>
    <property type="match status" value="1"/>
</dbReference>
<dbReference type="PRINTS" id="PR01036">
    <property type="entry name" value="TCRTETB"/>
</dbReference>
<evidence type="ECO:0000256" key="2">
    <source>
        <dbReference type="ARBA" id="ARBA00022448"/>
    </source>
</evidence>
<dbReference type="PANTHER" id="PTHR42718:SF42">
    <property type="entry name" value="EXPORT PROTEIN"/>
    <property type="match status" value="1"/>
</dbReference>
<keyword evidence="2" id="KW-0813">Transport</keyword>
<keyword evidence="6 7" id="KW-0472">Membrane</keyword>
<feature type="transmembrane region" description="Helical" evidence="7">
    <location>
        <begin position="355"/>
        <end position="373"/>
    </location>
</feature>
<evidence type="ECO:0000313" key="9">
    <source>
        <dbReference type="EMBL" id="CAA9360477.1"/>
    </source>
</evidence>
<dbReference type="NCBIfam" id="TIGR00711">
    <property type="entry name" value="efflux_EmrB"/>
    <property type="match status" value="1"/>
</dbReference>
<keyword evidence="5 7" id="KW-1133">Transmembrane helix</keyword>
<dbReference type="CDD" id="cd17321">
    <property type="entry name" value="MFS_MMR_MDR_like"/>
    <property type="match status" value="1"/>
</dbReference>
<dbReference type="InterPro" id="IPR011701">
    <property type="entry name" value="MFS"/>
</dbReference>
<evidence type="ECO:0000256" key="5">
    <source>
        <dbReference type="ARBA" id="ARBA00022989"/>
    </source>
</evidence>
<evidence type="ECO:0000259" key="8">
    <source>
        <dbReference type="PROSITE" id="PS50850"/>
    </source>
</evidence>
<organism evidence="9">
    <name type="scientific">uncultured Nocardioidaceae bacterium</name>
    <dbReference type="NCBI Taxonomy" id="253824"/>
    <lineage>
        <taxon>Bacteria</taxon>
        <taxon>Bacillati</taxon>
        <taxon>Actinomycetota</taxon>
        <taxon>Actinomycetes</taxon>
        <taxon>Propionibacteriales</taxon>
        <taxon>Nocardioidaceae</taxon>
        <taxon>environmental samples</taxon>
    </lineage>
</organism>
<dbReference type="InterPro" id="IPR036259">
    <property type="entry name" value="MFS_trans_sf"/>
</dbReference>
<dbReference type="PROSITE" id="PS50850">
    <property type="entry name" value="MFS"/>
    <property type="match status" value="1"/>
</dbReference>
<feature type="transmembrane region" description="Helical" evidence="7">
    <location>
        <begin position="318"/>
        <end position="335"/>
    </location>
</feature>
<dbReference type="InterPro" id="IPR004638">
    <property type="entry name" value="EmrB-like"/>
</dbReference>
<accession>A0A6J4MP19</accession>
<feature type="transmembrane region" description="Helical" evidence="7">
    <location>
        <begin position="91"/>
        <end position="112"/>
    </location>
</feature>
<feature type="transmembrane region" description="Helical" evidence="7">
    <location>
        <begin position="152"/>
        <end position="170"/>
    </location>
</feature>
<dbReference type="Gene3D" id="1.20.1720.10">
    <property type="entry name" value="Multidrug resistance protein D"/>
    <property type="match status" value="1"/>
</dbReference>
<evidence type="ECO:0000256" key="6">
    <source>
        <dbReference type="ARBA" id="ARBA00023136"/>
    </source>
</evidence>
<feature type="transmembrane region" description="Helical" evidence="7">
    <location>
        <begin position="424"/>
        <end position="445"/>
    </location>
</feature>
<dbReference type="InterPro" id="IPR020846">
    <property type="entry name" value="MFS_dom"/>
</dbReference>
<feature type="transmembrane region" description="Helical" evidence="7">
    <location>
        <begin position="215"/>
        <end position="234"/>
    </location>
</feature>